<evidence type="ECO:0000313" key="1">
    <source>
        <dbReference type="EMBL" id="KYD23082.1"/>
    </source>
</evidence>
<gene>
    <name evidence="1" type="ORF">B4135_0608</name>
</gene>
<reference evidence="1 2" key="1">
    <citation type="submission" date="2016-01" db="EMBL/GenBank/DDBJ databases">
        <title>Draft Genome Sequences of Seven Thermophilic Sporeformers Isolated from Foods.</title>
        <authorList>
            <person name="Berendsen E.M."/>
            <person name="Wells-Bennik M.H."/>
            <person name="Krawcyk A.O."/>
            <person name="De Jong A."/>
            <person name="Holsappel S."/>
            <person name="Eijlander R.T."/>
            <person name="Kuipers O.P."/>
        </authorList>
    </citation>
    <scope>NUCLEOTIDE SEQUENCE [LARGE SCALE GENOMIC DNA]</scope>
    <source>
        <strain evidence="1 2">B4135</strain>
    </source>
</reference>
<dbReference type="STRING" id="301148.B4135_0608"/>
<sequence length="39" mass="4615">MPMMRPFAAEGTDQNRKYLQKAFWKKPKKRSLPLPSHAE</sequence>
<name>A0A150MFL9_9BACI</name>
<dbReference type="EMBL" id="LQYT01000002">
    <property type="protein sequence ID" value="KYD23082.1"/>
    <property type="molecule type" value="Genomic_DNA"/>
</dbReference>
<proteinExistence type="predicted"/>
<evidence type="ECO:0000313" key="2">
    <source>
        <dbReference type="Proteomes" id="UP000075683"/>
    </source>
</evidence>
<accession>A0A150MFL9</accession>
<protein>
    <submittedName>
        <fullName evidence="1">Uncharacterized protein</fullName>
    </submittedName>
</protein>
<dbReference type="AlphaFoldDB" id="A0A150MFL9"/>
<dbReference type="Proteomes" id="UP000075683">
    <property type="component" value="Unassembled WGS sequence"/>
</dbReference>
<comment type="caution">
    <text evidence="1">The sequence shown here is derived from an EMBL/GenBank/DDBJ whole genome shotgun (WGS) entry which is preliminary data.</text>
</comment>
<organism evidence="1 2">
    <name type="scientific">Caldibacillus debilis</name>
    <dbReference type="NCBI Taxonomy" id="301148"/>
    <lineage>
        <taxon>Bacteria</taxon>
        <taxon>Bacillati</taxon>
        <taxon>Bacillota</taxon>
        <taxon>Bacilli</taxon>
        <taxon>Bacillales</taxon>
        <taxon>Bacillaceae</taxon>
        <taxon>Caldibacillus</taxon>
    </lineage>
</organism>